<proteinExistence type="predicted"/>
<organism evidence="1 2">
    <name type="scientific">Actinomadura adrarensis</name>
    <dbReference type="NCBI Taxonomy" id="1819600"/>
    <lineage>
        <taxon>Bacteria</taxon>
        <taxon>Bacillati</taxon>
        <taxon>Actinomycetota</taxon>
        <taxon>Actinomycetes</taxon>
        <taxon>Streptosporangiales</taxon>
        <taxon>Thermomonosporaceae</taxon>
        <taxon>Actinomadura</taxon>
    </lineage>
</organism>
<dbReference type="EMBL" id="JBHTIR010001667">
    <property type="protein sequence ID" value="MFD0852827.1"/>
    <property type="molecule type" value="Genomic_DNA"/>
</dbReference>
<evidence type="ECO:0000313" key="1">
    <source>
        <dbReference type="EMBL" id="MFD0852827.1"/>
    </source>
</evidence>
<keyword evidence="2" id="KW-1185">Reference proteome</keyword>
<name>A0ABW3CH06_9ACTN</name>
<sequence length="97" mass="10408">AGNPIEGLTQTRSWSSEELQGAVAALAARGLLDEKGTVTEEGRAFRKAVEERTNELAAPAYRVLDEPEEVHKLMQPLANAVLESGEIPMALVSVPKP</sequence>
<accession>A0ABW3CH06</accession>
<feature type="non-terminal residue" evidence="1">
    <location>
        <position position="1"/>
    </location>
</feature>
<comment type="caution">
    <text evidence="1">The sequence shown here is derived from an EMBL/GenBank/DDBJ whole genome shotgun (WGS) entry which is preliminary data.</text>
</comment>
<dbReference type="Pfam" id="PF21863">
    <property type="entry name" value="HTH_67"/>
    <property type="match status" value="1"/>
</dbReference>
<reference evidence="2" key="1">
    <citation type="journal article" date="2019" name="Int. J. Syst. Evol. Microbiol.">
        <title>The Global Catalogue of Microorganisms (GCM) 10K type strain sequencing project: providing services to taxonomists for standard genome sequencing and annotation.</title>
        <authorList>
            <consortium name="The Broad Institute Genomics Platform"/>
            <consortium name="The Broad Institute Genome Sequencing Center for Infectious Disease"/>
            <person name="Wu L."/>
            <person name="Ma J."/>
        </authorList>
    </citation>
    <scope>NUCLEOTIDE SEQUENCE [LARGE SCALE GENOMIC DNA]</scope>
    <source>
        <strain evidence="2">JCM 31696</strain>
    </source>
</reference>
<gene>
    <name evidence="1" type="ORF">ACFQ07_11355</name>
</gene>
<evidence type="ECO:0000313" key="2">
    <source>
        <dbReference type="Proteomes" id="UP001597083"/>
    </source>
</evidence>
<dbReference type="InterPro" id="IPR054058">
    <property type="entry name" value="HTH_67"/>
</dbReference>
<protein>
    <submittedName>
        <fullName evidence="1">Uncharacterized protein</fullName>
    </submittedName>
</protein>
<dbReference type="Proteomes" id="UP001597083">
    <property type="component" value="Unassembled WGS sequence"/>
</dbReference>